<protein>
    <recommendedName>
        <fullName evidence="10">Tudor domain-containing protein 1</fullName>
    </recommendedName>
</protein>
<dbReference type="SUPFAM" id="SSF144232">
    <property type="entry name" value="HIT/MYND zinc finger-like"/>
    <property type="match status" value="1"/>
</dbReference>
<feature type="region of interest" description="Disordered" evidence="5">
    <location>
        <begin position="133"/>
        <end position="234"/>
    </location>
</feature>
<feature type="non-terminal residue" evidence="8">
    <location>
        <position position="1"/>
    </location>
</feature>
<dbReference type="AlphaFoldDB" id="A0A6L2Q875"/>
<feature type="domain" description="Tudor" evidence="6">
    <location>
        <begin position="338"/>
        <end position="393"/>
    </location>
</feature>
<dbReference type="Pfam" id="PF00567">
    <property type="entry name" value="TUDOR"/>
    <property type="match status" value="4"/>
</dbReference>
<dbReference type="Gene3D" id="6.10.140.2220">
    <property type="match status" value="1"/>
</dbReference>
<sequence length="1109" mass="123190">RWYECGQKDETGRSGNCSYCQRMASKRCQRCFAWYCTESCQLNDWPRHRTVCIPKLSSSNAAKSPDSQPNHAPAQAPDVKQSHEPRLERSDVHQASGQNVGGSADGFEHGDSMINSHCTKEEQSKANFKENHFKQNYHDGLNRNRDCDKSRSEHHNAHFSDIKKGRYRSNNSYSEGRKGATEGKRSSVNERLSLARQKESDRNISLASGTSCHQMQQESEVVSPSVDSSQVKPLGENMPNIAAVRQDRLSAKGDAVNVATPDGAVVSAIDKMGSLNMNDSNSARCNKSEELPKDRFTEVVITVTGGPMEYWVQVVESQPKLLQVMNMLCTLPESFPCELGVDALCAAFYEGLWYRGRVTSVKPELNVLYIDYGNEEVCTPDQVKGMPSSVTDIPALGLRIKLAEGTSEKYSMLQVEETLSVKPVGETSTGAVLVQVEGELYKPAAAPPEKKLLLANSVPQKLGITEQTVPSTSVSNTPMKYTPDRCPLPRPKQRLELVKEHIRRSALEGLKVGMRGGAEFKERLIGGDCCLTIVYPELKEKYAKLFRELEEMKNACESIPGHMKYRPNIGDMVLALTAPGSAEDGGTWNRAQVLSVSDSGFNHVNFCDIGCTGTVRVVKKLSQDLASIPEFAARCSVTSSTESKQKLRSAEYRHFFFTVTGVDETQKAVTCVLHSTTKEEICTAVLKQWVPVVEDEELKSVEVKNNASVVLQVFFDQKSLYIRPASSSAKDMFYLLNQDVGRHCTQASELDQLPAKNELVACKFVEDGNYYRAKVLDVSIDTVKVVYVDFGNLSSATKAILKPLPDYLKRIPCMAVKVGLKDALDKPLTVDANAFLSDLVGREVEMKLILTGSRKDEVQLILPDGSSLNDTLNTMLEPGWKRAMAAGRDPRECGTFMGDDIKYLELPVGQTIDFFVLHKLDTVTIMGCEANGETMMYVHGSMTEEMNRYCNCTPEKSYVPRYSELCFAKFEDGIWYRAMCLEDESSRDKNVIFLDYGNMAYVGKENIRKMIKDYVETPAVAVMCSLQGLENADETLKDRVCKLVQVNKVYKAQVVSCPDPGSYVIEFPHVTEALIKENLLPSGESDIHEVPCCVFPHIDPVLSLSSSDI</sequence>
<dbReference type="Proteomes" id="UP000502823">
    <property type="component" value="Unassembled WGS sequence"/>
</dbReference>
<dbReference type="GO" id="GO:0005737">
    <property type="term" value="C:cytoplasm"/>
    <property type="evidence" value="ECO:0007669"/>
    <property type="project" value="UniProtKB-ARBA"/>
</dbReference>
<proteinExistence type="predicted"/>
<dbReference type="SUPFAM" id="SSF63748">
    <property type="entry name" value="Tudor/PWWP/MBT"/>
    <property type="match status" value="4"/>
</dbReference>
<evidence type="ECO:0008006" key="10">
    <source>
        <dbReference type="Google" id="ProtNLM"/>
    </source>
</evidence>
<gene>
    <name evidence="8" type="ORF">Cfor_06641</name>
</gene>
<organism evidence="8 9">
    <name type="scientific">Coptotermes formosanus</name>
    <name type="common">Formosan subterranean termite</name>
    <dbReference type="NCBI Taxonomy" id="36987"/>
    <lineage>
        <taxon>Eukaryota</taxon>
        <taxon>Metazoa</taxon>
        <taxon>Ecdysozoa</taxon>
        <taxon>Arthropoda</taxon>
        <taxon>Hexapoda</taxon>
        <taxon>Insecta</taxon>
        <taxon>Pterygota</taxon>
        <taxon>Neoptera</taxon>
        <taxon>Polyneoptera</taxon>
        <taxon>Dictyoptera</taxon>
        <taxon>Blattodea</taxon>
        <taxon>Blattoidea</taxon>
        <taxon>Termitoidae</taxon>
        <taxon>Rhinotermitidae</taxon>
        <taxon>Coptotermes</taxon>
    </lineage>
</organism>
<feature type="compositionally biased region" description="Polar residues" evidence="5">
    <location>
        <begin position="469"/>
        <end position="479"/>
    </location>
</feature>
<dbReference type="OrthoDB" id="10023235at2759"/>
<keyword evidence="1" id="KW-0479">Metal-binding</keyword>
<dbReference type="PANTHER" id="PTHR22948:SF29">
    <property type="entry name" value="FI02030P-RELATED"/>
    <property type="match status" value="1"/>
</dbReference>
<feature type="domain" description="Tudor" evidence="6">
    <location>
        <begin position="737"/>
        <end position="811"/>
    </location>
</feature>
<feature type="domain" description="Tudor" evidence="6">
    <location>
        <begin position="959"/>
        <end position="1017"/>
    </location>
</feature>
<dbReference type="Gene3D" id="2.40.50.90">
    <property type="match status" value="1"/>
</dbReference>
<feature type="region of interest" description="Disordered" evidence="5">
    <location>
        <begin position="469"/>
        <end position="488"/>
    </location>
</feature>
<evidence type="ECO:0000256" key="4">
    <source>
        <dbReference type="PROSITE-ProRule" id="PRU00134"/>
    </source>
</evidence>
<feature type="compositionally biased region" description="Polar residues" evidence="5">
    <location>
        <begin position="58"/>
        <end position="70"/>
    </location>
</feature>
<keyword evidence="3" id="KW-0862">Zinc</keyword>
<accession>A0A6L2Q875</accession>
<dbReference type="PANTHER" id="PTHR22948">
    <property type="entry name" value="TUDOR DOMAIN CONTAINING PROTEIN"/>
    <property type="match status" value="1"/>
</dbReference>
<evidence type="ECO:0000256" key="3">
    <source>
        <dbReference type="ARBA" id="ARBA00022833"/>
    </source>
</evidence>
<feature type="compositionally biased region" description="Basic and acidic residues" evidence="5">
    <location>
        <begin position="80"/>
        <end position="92"/>
    </location>
</feature>
<dbReference type="PROSITE" id="PS50865">
    <property type="entry name" value="ZF_MYND_2"/>
    <property type="match status" value="1"/>
</dbReference>
<dbReference type="Pfam" id="PF01753">
    <property type="entry name" value="zf-MYND"/>
    <property type="match status" value="1"/>
</dbReference>
<keyword evidence="2 4" id="KW-0863">Zinc-finger</keyword>
<feature type="compositionally biased region" description="Polar residues" evidence="5">
    <location>
        <begin position="203"/>
        <end position="213"/>
    </location>
</feature>
<feature type="compositionally biased region" description="Basic and acidic residues" evidence="5">
    <location>
        <begin position="133"/>
        <end position="164"/>
    </location>
</feature>
<evidence type="ECO:0000313" key="9">
    <source>
        <dbReference type="Proteomes" id="UP000502823"/>
    </source>
</evidence>
<feature type="region of interest" description="Disordered" evidence="5">
    <location>
        <begin position="58"/>
        <end position="114"/>
    </location>
</feature>
<comment type="caution">
    <text evidence="8">The sequence shown here is derived from an EMBL/GenBank/DDBJ whole genome shotgun (WGS) entry which is preliminary data.</text>
</comment>
<keyword evidence="9" id="KW-1185">Reference proteome</keyword>
<feature type="domain" description="MYND-type" evidence="7">
    <location>
        <begin position="17"/>
        <end position="52"/>
    </location>
</feature>
<evidence type="ECO:0000256" key="1">
    <source>
        <dbReference type="ARBA" id="ARBA00022723"/>
    </source>
</evidence>
<dbReference type="InterPro" id="IPR050621">
    <property type="entry name" value="Tudor_domain_containing"/>
</dbReference>
<evidence type="ECO:0000256" key="2">
    <source>
        <dbReference type="ARBA" id="ARBA00022771"/>
    </source>
</evidence>
<reference evidence="9" key="1">
    <citation type="submission" date="2020-01" db="EMBL/GenBank/DDBJ databases">
        <title>Draft genome sequence of the Termite Coptotermes fromosanus.</title>
        <authorList>
            <person name="Itakura S."/>
            <person name="Yosikawa Y."/>
            <person name="Umezawa K."/>
        </authorList>
    </citation>
    <scope>NUCLEOTIDE SEQUENCE [LARGE SCALE GENOMIC DNA]</scope>
</reference>
<feature type="compositionally biased region" description="Low complexity" evidence="5">
    <location>
        <begin position="214"/>
        <end position="231"/>
    </location>
</feature>
<evidence type="ECO:0000259" key="7">
    <source>
        <dbReference type="PROSITE" id="PS50865"/>
    </source>
</evidence>
<dbReference type="InterPro" id="IPR002999">
    <property type="entry name" value="Tudor"/>
</dbReference>
<dbReference type="Gene3D" id="2.30.30.140">
    <property type="match status" value="4"/>
</dbReference>
<evidence type="ECO:0000313" key="8">
    <source>
        <dbReference type="EMBL" id="GFG40604.1"/>
    </source>
</evidence>
<dbReference type="GO" id="GO:0008270">
    <property type="term" value="F:zinc ion binding"/>
    <property type="evidence" value="ECO:0007669"/>
    <property type="project" value="UniProtKB-KW"/>
</dbReference>
<dbReference type="PROSITE" id="PS50304">
    <property type="entry name" value="TUDOR"/>
    <property type="match status" value="3"/>
</dbReference>
<evidence type="ECO:0000259" key="6">
    <source>
        <dbReference type="PROSITE" id="PS50304"/>
    </source>
</evidence>
<dbReference type="SMART" id="SM00333">
    <property type="entry name" value="TUDOR"/>
    <property type="match status" value="4"/>
</dbReference>
<evidence type="ECO:0000256" key="5">
    <source>
        <dbReference type="SAM" id="MobiDB-lite"/>
    </source>
</evidence>
<name>A0A6L2Q875_COPFO</name>
<dbReference type="InterPro" id="IPR035437">
    <property type="entry name" value="SNase_OB-fold_sf"/>
</dbReference>
<dbReference type="InterPro" id="IPR002893">
    <property type="entry name" value="Znf_MYND"/>
</dbReference>
<dbReference type="EMBL" id="BLKM01002316">
    <property type="protein sequence ID" value="GFG40604.1"/>
    <property type="molecule type" value="Genomic_DNA"/>
</dbReference>
<feature type="compositionally biased region" description="Basic and acidic residues" evidence="5">
    <location>
        <begin position="175"/>
        <end position="188"/>
    </location>
</feature>
<dbReference type="InParanoid" id="A0A6L2Q875"/>